<evidence type="ECO:0000256" key="3">
    <source>
        <dbReference type="SAM" id="MobiDB-lite"/>
    </source>
</evidence>
<dbReference type="OrthoDB" id="20729at2759"/>
<evidence type="ECO:0000313" key="6">
    <source>
        <dbReference type="Proteomes" id="UP000053647"/>
    </source>
</evidence>
<feature type="compositionally biased region" description="Low complexity" evidence="3">
    <location>
        <begin position="434"/>
        <end position="453"/>
    </location>
</feature>
<keyword evidence="6" id="KW-1185">Reference proteome</keyword>
<feature type="region of interest" description="Disordered" evidence="3">
    <location>
        <begin position="290"/>
        <end position="311"/>
    </location>
</feature>
<reference evidence="5 6" key="1">
    <citation type="submission" date="2014-06" db="EMBL/GenBank/DDBJ databases">
        <authorList>
            <consortium name="DOE Joint Genome Institute"/>
            <person name="Kuo A."/>
            <person name="Kohler A."/>
            <person name="Nagy L.G."/>
            <person name="Floudas D."/>
            <person name="Copeland A."/>
            <person name="Barry K.W."/>
            <person name="Cichocki N."/>
            <person name="Veneault-Fourrey C."/>
            <person name="LaButti K."/>
            <person name="Lindquist E.A."/>
            <person name="Lipzen A."/>
            <person name="Lundell T."/>
            <person name="Morin E."/>
            <person name="Murat C."/>
            <person name="Sun H."/>
            <person name="Tunlid A."/>
            <person name="Henrissat B."/>
            <person name="Grigoriev I.V."/>
            <person name="Hibbett D.S."/>
            <person name="Martin F."/>
            <person name="Nordberg H.P."/>
            <person name="Cantor M.N."/>
            <person name="Hua S.X."/>
        </authorList>
    </citation>
    <scope>NUCLEOTIDE SEQUENCE [LARGE SCALE GENOMIC DNA]</scope>
    <source>
        <strain evidence="5 6">ATCC 200175</strain>
    </source>
</reference>
<dbReference type="AlphaFoldDB" id="A0A0C9U978"/>
<feature type="compositionally biased region" description="Polar residues" evidence="3">
    <location>
        <begin position="419"/>
        <end position="433"/>
    </location>
</feature>
<evidence type="ECO:0000313" key="5">
    <source>
        <dbReference type="EMBL" id="KIJ15897.1"/>
    </source>
</evidence>
<feature type="compositionally biased region" description="Acidic residues" evidence="3">
    <location>
        <begin position="613"/>
        <end position="630"/>
    </location>
</feature>
<feature type="region of interest" description="Disordered" evidence="3">
    <location>
        <begin position="571"/>
        <end position="979"/>
    </location>
</feature>
<dbReference type="GO" id="GO:0005634">
    <property type="term" value="C:nucleus"/>
    <property type="evidence" value="ECO:0007669"/>
    <property type="project" value="UniProtKB-SubCell"/>
</dbReference>
<feature type="compositionally biased region" description="Basic and acidic residues" evidence="3">
    <location>
        <begin position="745"/>
        <end position="754"/>
    </location>
</feature>
<feature type="compositionally biased region" description="Gly residues" evidence="3">
    <location>
        <begin position="572"/>
        <end position="582"/>
    </location>
</feature>
<evidence type="ECO:0000259" key="4">
    <source>
        <dbReference type="Pfam" id="PF13934"/>
    </source>
</evidence>
<feature type="compositionally biased region" description="Low complexity" evidence="3">
    <location>
        <begin position="394"/>
        <end position="403"/>
    </location>
</feature>
<dbReference type="Pfam" id="PF13934">
    <property type="entry name" value="ELYS"/>
    <property type="match status" value="1"/>
</dbReference>
<feature type="compositionally biased region" description="Low complexity" evidence="3">
    <location>
        <begin position="707"/>
        <end position="717"/>
    </location>
</feature>
<feature type="compositionally biased region" description="Acidic residues" evidence="3">
    <location>
        <begin position="857"/>
        <end position="872"/>
    </location>
</feature>
<dbReference type="EMBL" id="KN819335">
    <property type="protein sequence ID" value="KIJ15897.1"/>
    <property type="molecule type" value="Genomic_DNA"/>
</dbReference>
<feature type="compositionally biased region" description="Low complexity" evidence="3">
    <location>
        <begin position="290"/>
        <end position="299"/>
    </location>
</feature>
<evidence type="ECO:0000256" key="2">
    <source>
        <dbReference type="ARBA" id="ARBA00023242"/>
    </source>
</evidence>
<feature type="region of interest" description="Disordered" evidence="3">
    <location>
        <begin position="374"/>
        <end position="403"/>
    </location>
</feature>
<protein>
    <recommendedName>
        <fullName evidence="4">ELYS-like domain-containing protein</fullName>
    </recommendedName>
</protein>
<keyword evidence="2" id="KW-0539">Nucleus</keyword>
<evidence type="ECO:0000256" key="1">
    <source>
        <dbReference type="ARBA" id="ARBA00004123"/>
    </source>
</evidence>
<feature type="compositionally biased region" description="Low complexity" evidence="3">
    <location>
        <begin position="885"/>
        <end position="894"/>
    </location>
</feature>
<feature type="domain" description="ELYS-like" evidence="4">
    <location>
        <begin position="5"/>
        <end position="233"/>
    </location>
</feature>
<gene>
    <name evidence="5" type="ORF">PAXINDRAFT_114386</name>
</gene>
<reference evidence="6" key="2">
    <citation type="submission" date="2015-01" db="EMBL/GenBank/DDBJ databases">
        <title>Evolutionary Origins and Diversification of the Mycorrhizal Mutualists.</title>
        <authorList>
            <consortium name="DOE Joint Genome Institute"/>
            <consortium name="Mycorrhizal Genomics Consortium"/>
            <person name="Kohler A."/>
            <person name="Kuo A."/>
            <person name="Nagy L.G."/>
            <person name="Floudas D."/>
            <person name="Copeland A."/>
            <person name="Barry K.W."/>
            <person name="Cichocki N."/>
            <person name="Veneault-Fourrey C."/>
            <person name="LaButti K."/>
            <person name="Lindquist E.A."/>
            <person name="Lipzen A."/>
            <person name="Lundell T."/>
            <person name="Morin E."/>
            <person name="Murat C."/>
            <person name="Riley R."/>
            <person name="Ohm R."/>
            <person name="Sun H."/>
            <person name="Tunlid A."/>
            <person name="Henrissat B."/>
            <person name="Grigoriev I.V."/>
            <person name="Hibbett D.S."/>
            <person name="Martin F."/>
        </authorList>
    </citation>
    <scope>NUCLEOTIDE SEQUENCE [LARGE SCALE GENOMIC DNA]</scope>
    <source>
        <strain evidence="6">ATCC 200175</strain>
    </source>
</reference>
<sequence>MSDLLLFDVLLIRGGIRTPDMLFPPSDYAALRKLLEAIDRSVYDRLKKDCLVYILLKWAWDTEGRDTNAGWETRFVEERCIPPQFVSLANAYWLLDTGSNLAKAVSILCDARLNRDYVSKILQAISLSSRPAFSATGPSTATAALIVKYIRTAKPPLTEPDDVDLYVLSLAQASFMDAWAYQRTFSEESQTRERLLSKIVAWCLMPKPKQAPLAQLVAFPLAPYEESLLHTLASTSTSLASTTTPPVVLSPQAITTLQDLVCVRAIQAGDYTRAIKLDRQFSSVPSSISIGGAASTSTSQPSMGSGNREDTERKAMMQDLLGSLPPAERTLLEEEIGRVATGVRAPVQPLAPRPSLAGRRVPLGDLSMSWEDVESPRASVSGPGRGEVNGVSTSPALSGVGVGVGASPSPARFDVGLSSAQARTGRTGRTSIGSAPPAQAQAQAATQSPSPFSTLAPRSSGFTSRLSHTAPTVSLVGGTSGIKFTAFGTPLPSAASMTSSNAISEPGKTIFHTATSAGASAGAKSTRTSLFETSGSAKHAPNAFYNPPPVLTPTSKKRASLGMEGSLAGARMGMGVGTGGGKQHGKEEEEVGEDVSMGSGCDSEVDDHGGSDEGQEEAGDEVTDGGDDGNDPANFITHDTTADLTISLHEDEEEEERGAGAGLGFSVFGGKEGRSVRSRGNGSGSGRTSYLSSPSHDRNPPRREADASLSLSANSSTTRRRAPPGAFHAEADETEDEDEDEDEGQDQRGSDVKPRAQTHTIQTTSPRRRLSTGPQTQRQRTSVAYSHSQSYSQARQVPSRGTKNTVSGGRPSTRGNKIASRLSGVSLNQSIPGSLVDDDDEHENGNDYDYSLRGDEPMDTEAEQDEEEDDDIAPLPARPSRRTRSGLATTTTSTMKPDSFSKTSTKAKVKAKGKRSEEKTPPRRSSRLSTASSIASLSPDHTDMLTSPTKAKGRKSMAQRTSSSGTGAVVTRSSARRKH</sequence>
<feature type="compositionally biased region" description="Low complexity" evidence="3">
    <location>
        <begin position="927"/>
        <end position="939"/>
    </location>
</feature>
<feature type="compositionally biased region" description="Polar residues" evidence="3">
    <location>
        <begin position="772"/>
        <end position="807"/>
    </location>
</feature>
<feature type="compositionally biased region" description="Polar residues" evidence="3">
    <location>
        <begin position="823"/>
        <end position="832"/>
    </location>
</feature>
<feature type="compositionally biased region" description="Acidic residues" evidence="3">
    <location>
        <begin position="732"/>
        <end position="744"/>
    </location>
</feature>
<comment type="subcellular location">
    <subcellularLocation>
        <location evidence="1">Nucleus</location>
    </subcellularLocation>
</comment>
<dbReference type="Proteomes" id="UP000053647">
    <property type="component" value="Unassembled WGS sequence"/>
</dbReference>
<feature type="region of interest" description="Disordered" evidence="3">
    <location>
        <begin position="419"/>
        <end position="465"/>
    </location>
</feature>
<name>A0A0C9U978_PAXIN</name>
<dbReference type="InterPro" id="IPR025151">
    <property type="entry name" value="ELYS_dom"/>
</dbReference>
<accession>A0A0C9U978</accession>
<proteinExistence type="predicted"/>
<dbReference type="HOGENOM" id="CLU_010550_0_0_1"/>
<feature type="compositionally biased region" description="Basic and acidic residues" evidence="3">
    <location>
        <begin position="695"/>
        <end position="706"/>
    </location>
</feature>
<feature type="compositionally biased region" description="Polar residues" evidence="3">
    <location>
        <begin position="456"/>
        <end position="465"/>
    </location>
</feature>
<organism evidence="5 6">
    <name type="scientific">Paxillus involutus ATCC 200175</name>
    <dbReference type="NCBI Taxonomy" id="664439"/>
    <lineage>
        <taxon>Eukaryota</taxon>
        <taxon>Fungi</taxon>
        <taxon>Dikarya</taxon>
        <taxon>Basidiomycota</taxon>
        <taxon>Agaricomycotina</taxon>
        <taxon>Agaricomycetes</taxon>
        <taxon>Agaricomycetidae</taxon>
        <taxon>Boletales</taxon>
        <taxon>Paxilineae</taxon>
        <taxon>Paxillaceae</taxon>
        <taxon>Paxillus</taxon>
    </lineage>
</organism>